<dbReference type="AlphaFoldDB" id="A0A4Q2CX00"/>
<dbReference type="STRING" id="2316362.A0A4Q2CX00"/>
<feature type="region of interest" description="Disordered" evidence="1">
    <location>
        <begin position="297"/>
        <end position="362"/>
    </location>
</feature>
<evidence type="ECO:0000256" key="1">
    <source>
        <dbReference type="SAM" id="MobiDB-lite"/>
    </source>
</evidence>
<proteinExistence type="predicted"/>
<comment type="caution">
    <text evidence="2">The sequence shown here is derived from an EMBL/GenBank/DDBJ whole genome shotgun (WGS) entry which is preliminary data.</text>
</comment>
<dbReference type="OrthoDB" id="3183767at2759"/>
<protein>
    <submittedName>
        <fullName evidence="2">Uncharacterized protein</fullName>
    </submittedName>
</protein>
<sequence length="362" mass="41746">MSKDIWKANQIQLLPWIDQNKDDPAIYGFVDKLKTHLLTRLLGRAFDADEEAYSYKQLAQVIITNNRIYQHQTLRINYTSYDLRREQDSINLHTNSDIMLLSNEDHDPDEDPPHPYWYAQVLGIFHARVVYVDDESGTYLDKEMEFLWVCWYGMDGTGRKFGWEAKNLPQVGFIDPKRDTTMAFGFVDPALVLRAVHLIPDEMGRRSNNGIPESKLARPNSEDGMDWNYFFVNVFVNRDMFMRFRGGGVGHAAIREAVNHFLSDRDATDSRFMRESAARVSEPLPEEFQTAIQLQDEQDHAEWMNPDVNEEDEDYDYREDEGGESGSDDDRERTVRGTMQGDDRASDDEDGDDLGALGLGAF</sequence>
<organism evidence="2 3">
    <name type="scientific">Candolleomyces aberdarensis</name>
    <dbReference type="NCBI Taxonomy" id="2316362"/>
    <lineage>
        <taxon>Eukaryota</taxon>
        <taxon>Fungi</taxon>
        <taxon>Dikarya</taxon>
        <taxon>Basidiomycota</taxon>
        <taxon>Agaricomycotina</taxon>
        <taxon>Agaricomycetes</taxon>
        <taxon>Agaricomycetidae</taxon>
        <taxon>Agaricales</taxon>
        <taxon>Agaricineae</taxon>
        <taxon>Psathyrellaceae</taxon>
        <taxon>Candolleomyces</taxon>
    </lineage>
</organism>
<reference evidence="2 3" key="1">
    <citation type="submission" date="2019-01" db="EMBL/GenBank/DDBJ databases">
        <title>Draft genome sequence of Psathyrella aberdarensis IHI B618.</title>
        <authorList>
            <person name="Buettner E."/>
            <person name="Kellner H."/>
        </authorList>
    </citation>
    <scope>NUCLEOTIDE SEQUENCE [LARGE SCALE GENOMIC DNA]</scope>
    <source>
        <strain evidence="2 3">IHI B618</strain>
    </source>
</reference>
<accession>A0A4Q2CX00</accession>
<name>A0A4Q2CX00_9AGAR</name>
<dbReference type="EMBL" id="SDEE01002055">
    <property type="protein sequence ID" value="RXW11307.1"/>
    <property type="molecule type" value="Genomic_DNA"/>
</dbReference>
<evidence type="ECO:0000313" key="3">
    <source>
        <dbReference type="Proteomes" id="UP000290288"/>
    </source>
</evidence>
<feature type="compositionally biased region" description="Acidic residues" evidence="1">
    <location>
        <begin position="308"/>
        <end position="327"/>
    </location>
</feature>
<gene>
    <name evidence="2" type="ORF">EST38_g14548</name>
</gene>
<keyword evidence="3" id="KW-1185">Reference proteome</keyword>
<evidence type="ECO:0000313" key="2">
    <source>
        <dbReference type="EMBL" id="RXW11307.1"/>
    </source>
</evidence>
<dbReference type="Proteomes" id="UP000290288">
    <property type="component" value="Unassembled WGS sequence"/>
</dbReference>